<dbReference type="PANTHER" id="PTHR43798:SF5">
    <property type="entry name" value="MONOACYLGLYCEROL LIPASE ABHD6"/>
    <property type="match status" value="1"/>
</dbReference>
<proteinExistence type="predicted"/>
<dbReference type="RefSeq" id="XP_064708268.1">
    <property type="nucleotide sequence ID" value="XM_064855608.1"/>
</dbReference>
<name>A0AAV9NF52_9EURO</name>
<dbReference type="Proteomes" id="UP001358417">
    <property type="component" value="Unassembled WGS sequence"/>
</dbReference>
<accession>A0AAV9NF52</accession>
<dbReference type="GO" id="GO:0047372">
    <property type="term" value="F:monoacylglycerol lipase activity"/>
    <property type="evidence" value="ECO:0007669"/>
    <property type="project" value="TreeGrafter"/>
</dbReference>
<dbReference type="InterPro" id="IPR050266">
    <property type="entry name" value="AB_hydrolase_sf"/>
</dbReference>
<dbReference type="PANTHER" id="PTHR43798">
    <property type="entry name" value="MONOACYLGLYCEROL LIPASE"/>
    <property type="match status" value="1"/>
</dbReference>
<feature type="domain" description="AB hydrolase-1" evidence="1">
    <location>
        <begin position="42"/>
        <end position="285"/>
    </location>
</feature>
<dbReference type="SUPFAM" id="SSF53474">
    <property type="entry name" value="alpha/beta-Hydrolases"/>
    <property type="match status" value="1"/>
</dbReference>
<dbReference type="GO" id="GO:0046464">
    <property type="term" value="P:acylglycerol catabolic process"/>
    <property type="evidence" value="ECO:0007669"/>
    <property type="project" value="TreeGrafter"/>
</dbReference>
<dbReference type="EMBL" id="JAVRRD010000007">
    <property type="protein sequence ID" value="KAK5056552.1"/>
    <property type="molecule type" value="Genomic_DNA"/>
</dbReference>
<dbReference type="InterPro" id="IPR029058">
    <property type="entry name" value="AB_hydrolase_fold"/>
</dbReference>
<gene>
    <name evidence="2" type="ORF">LTR84_012083</name>
</gene>
<evidence type="ECO:0000313" key="3">
    <source>
        <dbReference type="Proteomes" id="UP001358417"/>
    </source>
</evidence>
<comment type="caution">
    <text evidence="2">The sequence shown here is derived from an EMBL/GenBank/DDBJ whole genome shotgun (WGS) entry which is preliminary data.</text>
</comment>
<protein>
    <recommendedName>
        <fullName evidence="1">AB hydrolase-1 domain-containing protein</fullName>
    </recommendedName>
</protein>
<dbReference type="GO" id="GO:0016020">
    <property type="term" value="C:membrane"/>
    <property type="evidence" value="ECO:0007669"/>
    <property type="project" value="TreeGrafter"/>
</dbReference>
<dbReference type="Gene3D" id="3.40.50.1820">
    <property type="entry name" value="alpha/beta hydrolase"/>
    <property type="match status" value="1"/>
</dbReference>
<dbReference type="InterPro" id="IPR000073">
    <property type="entry name" value="AB_hydrolase_1"/>
</dbReference>
<dbReference type="GeneID" id="89980230"/>
<evidence type="ECO:0000259" key="1">
    <source>
        <dbReference type="Pfam" id="PF00561"/>
    </source>
</evidence>
<dbReference type="Pfam" id="PF00561">
    <property type="entry name" value="Abhydrolase_1"/>
    <property type="match status" value="1"/>
</dbReference>
<sequence>MAVTHQTAKTQYADAGELRYAYRRFGNTSKTSVPILFLIHFRGTMDFWDPLLVNSIAAQREVILFDNAGVGQSTGTVPPTVKEMAQHVIKFLELIHVKELDILGFSMGGFIAPLVHLNGPKGLVRKLIIAGSGPSAGEGILNHSDEQNTEVGRLAGQPTPGFDDGLGKLFFAPTPTSQAAGQAFWNRIQERNKSTSGEERSNFVSWGYEDGGAGVTAMVAALGAWGNPENKADGDYDRLADITVPVFVGQGSNDFMIPTVNSFVMEQKVPDARLKIFPDSGHGFLYQYAEEFAGDVNRFLDSA</sequence>
<reference evidence="2 3" key="1">
    <citation type="submission" date="2023-08" db="EMBL/GenBank/DDBJ databases">
        <title>Black Yeasts Isolated from many extreme environments.</title>
        <authorList>
            <person name="Coleine C."/>
            <person name="Stajich J.E."/>
            <person name="Selbmann L."/>
        </authorList>
    </citation>
    <scope>NUCLEOTIDE SEQUENCE [LARGE SCALE GENOMIC DNA]</scope>
    <source>
        <strain evidence="2 3">CCFEE 5792</strain>
    </source>
</reference>
<organism evidence="2 3">
    <name type="scientific">Exophiala bonariae</name>
    <dbReference type="NCBI Taxonomy" id="1690606"/>
    <lineage>
        <taxon>Eukaryota</taxon>
        <taxon>Fungi</taxon>
        <taxon>Dikarya</taxon>
        <taxon>Ascomycota</taxon>
        <taxon>Pezizomycotina</taxon>
        <taxon>Eurotiomycetes</taxon>
        <taxon>Chaetothyriomycetidae</taxon>
        <taxon>Chaetothyriales</taxon>
        <taxon>Herpotrichiellaceae</taxon>
        <taxon>Exophiala</taxon>
    </lineage>
</organism>
<keyword evidence="3" id="KW-1185">Reference proteome</keyword>
<dbReference type="AlphaFoldDB" id="A0AAV9NF52"/>
<evidence type="ECO:0000313" key="2">
    <source>
        <dbReference type="EMBL" id="KAK5056552.1"/>
    </source>
</evidence>